<name>A0A0F9VFN4_9ZZZZ</name>
<gene>
    <name evidence="1" type="ORF">LCGC14_0489530</name>
</gene>
<dbReference type="InterPro" id="IPR012337">
    <property type="entry name" value="RNaseH-like_sf"/>
</dbReference>
<organism evidence="1">
    <name type="scientific">marine sediment metagenome</name>
    <dbReference type="NCBI Taxonomy" id="412755"/>
    <lineage>
        <taxon>unclassified sequences</taxon>
        <taxon>metagenomes</taxon>
        <taxon>ecological metagenomes</taxon>
    </lineage>
</organism>
<dbReference type="AlphaFoldDB" id="A0A0F9VFN4"/>
<dbReference type="SUPFAM" id="SSF53098">
    <property type="entry name" value="Ribonuclease H-like"/>
    <property type="match status" value="1"/>
</dbReference>
<dbReference type="EMBL" id="LAZR01000548">
    <property type="protein sequence ID" value="KKN64623.1"/>
    <property type="molecule type" value="Genomic_DNA"/>
</dbReference>
<dbReference type="Gene3D" id="3.30.420.10">
    <property type="entry name" value="Ribonuclease H-like superfamily/Ribonuclease H"/>
    <property type="match status" value="1"/>
</dbReference>
<evidence type="ECO:0000313" key="1">
    <source>
        <dbReference type="EMBL" id="KKN64623.1"/>
    </source>
</evidence>
<protein>
    <submittedName>
        <fullName evidence="1">Uncharacterized protein</fullName>
    </submittedName>
</protein>
<proteinExistence type="predicted"/>
<dbReference type="InterPro" id="IPR036397">
    <property type="entry name" value="RNaseH_sf"/>
</dbReference>
<dbReference type="GO" id="GO:0003676">
    <property type="term" value="F:nucleic acid binding"/>
    <property type="evidence" value="ECO:0007669"/>
    <property type="project" value="InterPro"/>
</dbReference>
<reference evidence="1" key="1">
    <citation type="journal article" date="2015" name="Nature">
        <title>Complex archaea that bridge the gap between prokaryotes and eukaryotes.</title>
        <authorList>
            <person name="Spang A."/>
            <person name="Saw J.H."/>
            <person name="Jorgensen S.L."/>
            <person name="Zaremba-Niedzwiedzka K."/>
            <person name="Martijn J."/>
            <person name="Lind A.E."/>
            <person name="van Eijk R."/>
            <person name="Schleper C."/>
            <person name="Guy L."/>
            <person name="Ettema T.J."/>
        </authorList>
    </citation>
    <scope>NUCLEOTIDE SEQUENCE</scope>
</reference>
<accession>A0A0F9VFN4</accession>
<comment type="caution">
    <text evidence="1">The sequence shown here is derived from an EMBL/GenBank/DDBJ whole genome shotgun (WGS) entry which is preliminary data.</text>
</comment>
<sequence>MKILALDPGKINFAFAVMEDTKVLEAGYILCIKDLKRDAFEKESKGFRNRYFTLLEKHKPDLVVAERFMARPGSNGGVVGEYINIMLGILCTVNSSRGIPTELITSASWKNYLNSRYGRVETMKSHFNHLSVHEADALAIAVYTMEGKLNEKGKLLKRVKRLKRYPFVGREPKKARVRKKSSK</sequence>